<dbReference type="Gene3D" id="3.40.50.2000">
    <property type="entry name" value="Glycogen Phosphorylase B"/>
    <property type="match status" value="2"/>
</dbReference>
<protein>
    <submittedName>
        <fullName evidence="5">Glycosyltransferase</fullName>
    </submittedName>
</protein>
<organism evidence="5 6">
    <name type="scientific">Actinoalloteichus hymeniacidonis</name>
    <dbReference type="NCBI Taxonomy" id="340345"/>
    <lineage>
        <taxon>Bacteria</taxon>
        <taxon>Bacillati</taxon>
        <taxon>Actinomycetota</taxon>
        <taxon>Actinomycetes</taxon>
        <taxon>Pseudonocardiales</taxon>
        <taxon>Pseudonocardiaceae</taxon>
        <taxon>Actinoalloteichus</taxon>
    </lineage>
</organism>
<dbReference type="SUPFAM" id="SSF53756">
    <property type="entry name" value="UDP-Glycosyltransferase/glycogen phosphorylase"/>
    <property type="match status" value="1"/>
</dbReference>
<dbReference type="AlphaFoldDB" id="A0AAC9MZG8"/>
<dbReference type="EMBL" id="CP014859">
    <property type="protein sequence ID" value="AOS64350.1"/>
    <property type="molecule type" value="Genomic_DNA"/>
</dbReference>
<keyword evidence="1" id="KW-0328">Glycosyltransferase</keyword>
<evidence type="ECO:0000256" key="1">
    <source>
        <dbReference type="ARBA" id="ARBA00022676"/>
    </source>
</evidence>
<name>A0AAC9MZG8_9PSEU</name>
<dbReference type="PANTHER" id="PTHR45947:SF3">
    <property type="entry name" value="SULFOQUINOVOSYL TRANSFERASE SQD2"/>
    <property type="match status" value="1"/>
</dbReference>
<evidence type="ECO:0000256" key="2">
    <source>
        <dbReference type="ARBA" id="ARBA00022679"/>
    </source>
</evidence>
<sequence length="416" mass="45207">MIPAQVGTHDSGHRQRQLRVLHFSDTYLPRRDGIVTSVRTLMSSLAAAGNPSMLVVPRHPKQESEPGVLQLGSVPCGVAGLRLTWPRSRHVAQLAEWKPDLVHVHTPGPMGLLGLFVARSLNLPIVHTYHTDLHAYAEAYRIPAIGLRTLMRLYARRLGTDVPKIDRDVERRGATIDAINQILLGDADAIIAPTAAILDRAKLPMHSDKLFVAPAGINLPRIEPKAAQELRSQWGIAPDAPVALFVGRINREKGIDLLAPAFAKVIEKIPSARLMLIGAVYERRWLTKLLAEHGITDHTIILEQQPPDVVAAGYAASQVFAFPSMTDTQGLVLQEAALTGLPSVLCDPALHASGPLGDDAVLAENTPDGFGDALLRLLGDPESTERLGAAARSRVQSLTPNRYAEAMRQIYEHALN</sequence>
<keyword evidence="2" id="KW-0808">Transferase</keyword>
<dbReference type="GO" id="GO:1901137">
    <property type="term" value="P:carbohydrate derivative biosynthetic process"/>
    <property type="evidence" value="ECO:0007669"/>
    <property type="project" value="UniProtKB-ARBA"/>
</dbReference>
<dbReference type="Proteomes" id="UP000095210">
    <property type="component" value="Chromosome"/>
</dbReference>
<dbReference type="Pfam" id="PF00534">
    <property type="entry name" value="Glycos_transf_1"/>
    <property type="match status" value="1"/>
</dbReference>
<dbReference type="InterPro" id="IPR050194">
    <property type="entry name" value="Glycosyltransferase_grp1"/>
</dbReference>
<dbReference type="PANTHER" id="PTHR45947">
    <property type="entry name" value="SULFOQUINOVOSYL TRANSFERASE SQD2"/>
    <property type="match status" value="1"/>
</dbReference>
<gene>
    <name evidence="5" type="ORF">TL08_17750</name>
</gene>
<evidence type="ECO:0000313" key="6">
    <source>
        <dbReference type="Proteomes" id="UP000095210"/>
    </source>
</evidence>
<proteinExistence type="predicted"/>
<dbReference type="RefSeq" id="WP_069850543.1">
    <property type="nucleotide sequence ID" value="NZ_CP014859.1"/>
</dbReference>
<dbReference type="InterPro" id="IPR028098">
    <property type="entry name" value="Glyco_trans_4-like_N"/>
</dbReference>
<accession>A0AAC9MZG8</accession>
<reference evidence="6" key="1">
    <citation type="submission" date="2016-03" db="EMBL/GenBank/DDBJ databases">
        <title>Complete genome sequence of the type strain Actinoalloteichus hymeniacidonis DSM 45092.</title>
        <authorList>
            <person name="Schaffert L."/>
            <person name="Albersmeier A."/>
            <person name="Winkler A."/>
            <person name="Kalinowski J."/>
            <person name="Zotchev S."/>
            <person name="Ruckert C."/>
        </authorList>
    </citation>
    <scope>NUCLEOTIDE SEQUENCE [LARGE SCALE GENOMIC DNA]</scope>
    <source>
        <strain evidence="6">HPA177(T) (DSM 45092(T))</strain>
    </source>
</reference>
<dbReference type="InterPro" id="IPR001296">
    <property type="entry name" value="Glyco_trans_1"/>
</dbReference>
<dbReference type="GO" id="GO:0016757">
    <property type="term" value="F:glycosyltransferase activity"/>
    <property type="evidence" value="ECO:0007669"/>
    <property type="project" value="UniProtKB-KW"/>
</dbReference>
<feature type="domain" description="Glycosyltransferase subfamily 4-like N-terminal" evidence="4">
    <location>
        <begin position="32"/>
        <end position="219"/>
    </location>
</feature>
<dbReference type="Pfam" id="PF13439">
    <property type="entry name" value="Glyco_transf_4"/>
    <property type="match status" value="1"/>
</dbReference>
<feature type="domain" description="Glycosyl transferase family 1" evidence="3">
    <location>
        <begin position="228"/>
        <end position="393"/>
    </location>
</feature>
<evidence type="ECO:0000313" key="5">
    <source>
        <dbReference type="EMBL" id="AOS64350.1"/>
    </source>
</evidence>
<evidence type="ECO:0000259" key="4">
    <source>
        <dbReference type="Pfam" id="PF13439"/>
    </source>
</evidence>
<dbReference type="KEGG" id="ahm:TL08_17750"/>
<evidence type="ECO:0000259" key="3">
    <source>
        <dbReference type="Pfam" id="PF00534"/>
    </source>
</evidence>
<keyword evidence="6" id="KW-1185">Reference proteome</keyword>